<evidence type="ECO:0000313" key="16">
    <source>
        <dbReference type="Proteomes" id="UP000807504"/>
    </source>
</evidence>
<keyword evidence="7 10" id="KW-0539">Nucleus</keyword>
<feature type="domain" description="Possible tRNA binding" evidence="14">
    <location>
        <begin position="758"/>
        <end position="903"/>
    </location>
</feature>
<organism evidence="15 16">
    <name type="scientific">Argiope bruennichi</name>
    <name type="common">Wasp spider</name>
    <name type="synonym">Aranea bruennichi</name>
    <dbReference type="NCBI Taxonomy" id="94029"/>
    <lineage>
        <taxon>Eukaryota</taxon>
        <taxon>Metazoa</taxon>
        <taxon>Ecdysozoa</taxon>
        <taxon>Arthropoda</taxon>
        <taxon>Chelicerata</taxon>
        <taxon>Arachnida</taxon>
        <taxon>Araneae</taxon>
        <taxon>Araneomorphae</taxon>
        <taxon>Entelegynae</taxon>
        <taxon>Araneoidea</taxon>
        <taxon>Araneidae</taxon>
        <taxon>Argiope</taxon>
    </lineage>
</organism>
<evidence type="ECO:0000259" key="14">
    <source>
        <dbReference type="Pfam" id="PF13725"/>
    </source>
</evidence>
<dbReference type="InterPro" id="IPR007807">
    <property type="entry name" value="TcmA/NAT10_helicase"/>
</dbReference>
<dbReference type="GO" id="GO:1990883">
    <property type="term" value="F:18S rRNA cytidine N-acetyltransferase activity"/>
    <property type="evidence" value="ECO:0007669"/>
    <property type="project" value="TreeGrafter"/>
</dbReference>
<reference evidence="15" key="1">
    <citation type="journal article" date="2020" name="bioRxiv">
        <title>Chromosome-level reference genome of the European wasp spider Argiope bruennichi: a resource for studies on range expansion and evolutionary adaptation.</title>
        <authorList>
            <person name="Sheffer M.M."/>
            <person name="Hoppe A."/>
            <person name="Krehenwinkel H."/>
            <person name="Uhl G."/>
            <person name="Kuss A.W."/>
            <person name="Jensen L."/>
            <person name="Jensen C."/>
            <person name="Gillespie R.G."/>
            <person name="Hoff K.J."/>
            <person name="Prost S."/>
        </authorList>
    </citation>
    <scope>NUCLEOTIDE SEQUENCE</scope>
</reference>
<dbReference type="PANTHER" id="PTHR10925:SF5">
    <property type="entry name" value="RNA CYTIDINE ACETYLTRANSFERASE"/>
    <property type="match status" value="1"/>
</dbReference>
<evidence type="ECO:0000256" key="8">
    <source>
        <dbReference type="ARBA" id="ARBA00023315"/>
    </source>
</evidence>
<dbReference type="InterPro" id="IPR032672">
    <property type="entry name" value="TmcA/NAT10/Kre33"/>
</dbReference>
<dbReference type="GO" id="GO:0051391">
    <property type="term" value="P:tRNA acetylation"/>
    <property type="evidence" value="ECO:0007669"/>
    <property type="project" value="UniProtKB-UniRule"/>
</dbReference>
<evidence type="ECO:0000256" key="7">
    <source>
        <dbReference type="ARBA" id="ARBA00023242"/>
    </source>
</evidence>
<dbReference type="AlphaFoldDB" id="A0A8T0ESM4"/>
<evidence type="ECO:0000256" key="9">
    <source>
        <dbReference type="ARBA" id="ARBA00068357"/>
    </source>
</evidence>
<proteinExistence type="inferred from homology"/>
<accession>A0A8T0ESM4</accession>
<keyword evidence="2 10" id="KW-0698">rRNA processing</keyword>
<dbReference type="InterPro" id="IPR027417">
    <property type="entry name" value="P-loop_NTPase"/>
</dbReference>
<dbReference type="HAMAP" id="MF_03211">
    <property type="entry name" value="RNA_acetyltr_Nat10"/>
    <property type="match status" value="1"/>
</dbReference>
<feature type="domain" description="TcmA/NAT10 helicase" evidence="11">
    <location>
        <begin position="282"/>
        <end position="482"/>
    </location>
</feature>
<feature type="domain" description="TmcA/NAT10 N-terminal" evidence="12">
    <location>
        <begin position="9"/>
        <end position="201"/>
    </location>
</feature>
<dbReference type="InterPro" id="IPR027992">
    <property type="entry name" value="tRNA_bind_dom"/>
</dbReference>
<dbReference type="GO" id="GO:1904812">
    <property type="term" value="P:rRNA acetylation involved in maturation of SSU-rRNA"/>
    <property type="evidence" value="ECO:0007669"/>
    <property type="project" value="InterPro"/>
</dbReference>
<dbReference type="GO" id="GO:0005524">
    <property type="term" value="F:ATP binding"/>
    <property type="evidence" value="ECO:0007669"/>
    <property type="project" value="UniProtKB-UniRule"/>
</dbReference>
<dbReference type="CDD" id="cd04301">
    <property type="entry name" value="NAT_SF"/>
    <property type="match status" value="1"/>
</dbReference>
<feature type="binding site" evidence="10">
    <location>
        <position position="722"/>
    </location>
    <ligand>
        <name>acetyl-CoA</name>
        <dbReference type="ChEBI" id="CHEBI:57288"/>
    </ligand>
</feature>
<dbReference type="InterPro" id="IPR033688">
    <property type="entry name" value="NAT10"/>
</dbReference>
<dbReference type="GO" id="GO:0030686">
    <property type="term" value="C:90S preribosome"/>
    <property type="evidence" value="ECO:0007669"/>
    <property type="project" value="TreeGrafter"/>
</dbReference>
<feature type="binding site" evidence="10">
    <location>
        <begin position="625"/>
        <end position="627"/>
    </location>
    <ligand>
        <name>acetyl-CoA</name>
        <dbReference type="ChEBI" id="CHEBI:57288"/>
    </ligand>
</feature>
<dbReference type="InterPro" id="IPR013562">
    <property type="entry name" value="TmcA/NAT10_N"/>
</dbReference>
<name>A0A8T0ESM4_ARGBR</name>
<gene>
    <name evidence="15" type="ORF">HNY73_015441</name>
</gene>
<keyword evidence="6 10" id="KW-0067">ATP-binding</keyword>
<dbReference type="SUPFAM" id="SSF55729">
    <property type="entry name" value="Acyl-CoA N-acyltransferases (Nat)"/>
    <property type="match status" value="1"/>
</dbReference>
<keyword evidence="5 10" id="KW-0547">Nucleotide-binding</keyword>
<dbReference type="GO" id="GO:0005730">
    <property type="term" value="C:nucleolus"/>
    <property type="evidence" value="ECO:0007669"/>
    <property type="project" value="UniProtKB-SubCell"/>
</dbReference>
<evidence type="ECO:0000259" key="11">
    <source>
        <dbReference type="Pfam" id="PF05127"/>
    </source>
</evidence>
<comment type="catalytic activity">
    <reaction evidence="10">
        <text>a cytidine in 18S rRNA + acetyl-CoA + ATP + H2O = an N(4)-acetylcytidine in 18S rRNA + ADP + phosphate + CoA + H(+)</text>
        <dbReference type="Rhea" id="RHEA:51424"/>
        <dbReference type="Rhea" id="RHEA-COMP:13575"/>
        <dbReference type="Rhea" id="RHEA-COMP:13576"/>
        <dbReference type="ChEBI" id="CHEBI:15377"/>
        <dbReference type="ChEBI" id="CHEBI:15378"/>
        <dbReference type="ChEBI" id="CHEBI:30616"/>
        <dbReference type="ChEBI" id="CHEBI:43474"/>
        <dbReference type="ChEBI" id="CHEBI:57287"/>
        <dbReference type="ChEBI" id="CHEBI:57288"/>
        <dbReference type="ChEBI" id="CHEBI:74900"/>
        <dbReference type="ChEBI" id="CHEBI:82748"/>
        <dbReference type="ChEBI" id="CHEBI:456216"/>
    </reaction>
</comment>
<dbReference type="InterPro" id="IPR016181">
    <property type="entry name" value="Acyl_CoA_acyltransferase"/>
</dbReference>
<dbReference type="PANTHER" id="PTHR10925">
    <property type="entry name" value="N-ACETYLTRANSFERASE 10"/>
    <property type="match status" value="1"/>
</dbReference>
<evidence type="ECO:0000256" key="3">
    <source>
        <dbReference type="ARBA" id="ARBA00022679"/>
    </source>
</evidence>
<evidence type="ECO:0000259" key="13">
    <source>
        <dbReference type="Pfam" id="PF13718"/>
    </source>
</evidence>
<dbReference type="FunFam" id="3.40.50.300:FF:002218">
    <property type="entry name" value="tRNA(Met) cytidine acetyltransferase TmcA"/>
    <property type="match status" value="1"/>
</dbReference>
<dbReference type="Gene3D" id="3.40.50.11040">
    <property type="match status" value="1"/>
</dbReference>
<reference evidence="15" key="2">
    <citation type="submission" date="2020-06" db="EMBL/GenBank/DDBJ databases">
        <authorList>
            <person name="Sheffer M."/>
        </authorList>
    </citation>
    <scope>NUCLEOTIDE SEQUENCE</scope>
</reference>
<comment type="caution">
    <text evidence="15">The sequence shown here is derived from an EMBL/GenBank/DDBJ whole genome shotgun (WGS) entry which is preliminary data.</text>
</comment>
<comment type="catalytic activity">
    <reaction evidence="10">
        <text>a cytidine in tRNA + acetyl-CoA + ATP + H2O = an N(4)-acetylcytidine in tRNA + ADP + phosphate + CoA + H(+)</text>
        <dbReference type="Rhea" id="RHEA:53876"/>
        <dbReference type="Rhea" id="RHEA-COMP:13670"/>
        <dbReference type="Rhea" id="RHEA-COMP:13671"/>
        <dbReference type="ChEBI" id="CHEBI:15377"/>
        <dbReference type="ChEBI" id="CHEBI:15378"/>
        <dbReference type="ChEBI" id="CHEBI:30616"/>
        <dbReference type="ChEBI" id="CHEBI:43474"/>
        <dbReference type="ChEBI" id="CHEBI:57287"/>
        <dbReference type="ChEBI" id="CHEBI:57288"/>
        <dbReference type="ChEBI" id="CHEBI:74900"/>
        <dbReference type="ChEBI" id="CHEBI:82748"/>
        <dbReference type="ChEBI" id="CHEBI:456216"/>
    </reaction>
</comment>
<evidence type="ECO:0000259" key="12">
    <source>
        <dbReference type="Pfam" id="PF08351"/>
    </source>
</evidence>
<evidence type="ECO:0000256" key="2">
    <source>
        <dbReference type="ARBA" id="ARBA00022552"/>
    </source>
</evidence>
<evidence type="ECO:0000256" key="1">
    <source>
        <dbReference type="ARBA" id="ARBA00004604"/>
    </source>
</evidence>
<feature type="domain" description="N-acetyltransferase" evidence="13">
    <location>
        <begin position="522"/>
        <end position="749"/>
    </location>
</feature>
<dbReference type="Pfam" id="PF08351">
    <property type="entry name" value="TmcA_N"/>
    <property type="match status" value="1"/>
</dbReference>
<dbReference type="Gene3D" id="3.40.630.30">
    <property type="match status" value="1"/>
</dbReference>
<feature type="binding site" evidence="10">
    <location>
        <begin position="287"/>
        <end position="296"/>
    </location>
    <ligand>
        <name>ATP</name>
        <dbReference type="ChEBI" id="CHEBI:30616"/>
    </ligand>
</feature>
<dbReference type="InterPro" id="IPR000182">
    <property type="entry name" value="GNAT_dom"/>
</dbReference>
<dbReference type="Gene3D" id="3.40.50.300">
    <property type="entry name" value="P-loop containing nucleotide triphosphate hydrolases"/>
    <property type="match status" value="1"/>
</dbReference>
<dbReference type="EC" id="2.3.1.-" evidence="10"/>
<evidence type="ECO:0000256" key="5">
    <source>
        <dbReference type="ARBA" id="ARBA00022741"/>
    </source>
</evidence>
<keyword evidence="3 10" id="KW-0808">Transferase</keyword>
<evidence type="ECO:0000313" key="15">
    <source>
        <dbReference type="EMBL" id="KAF8778747.1"/>
    </source>
</evidence>
<dbReference type="Pfam" id="PF13718">
    <property type="entry name" value="GNAT_acetyltr_2"/>
    <property type="match status" value="1"/>
</dbReference>
<keyword evidence="16" id="KW-1185">Reference proteome</keyword>
<comment type="function">
    <text evidence="10">RNA cytidine acetyltransferase with specificity toward both 18S rRNA and tRNAs. Catalyzes the formation of N(4)-acetylcytidine (ac4C) in 18S rRNA. Required for early nucleolar cleavages of precursor rRNA at sites A0, A1 and A2 during 18S rRNA synthesis. Catalyzes the formation of ac4C in serine and leucine tRNAs. Requires a tRNA-binding adapter protein for full tRNA acetyltransferase activity but not for 18S rRNA acetylation.</text>
</comment>
<dbReference type="Proteomes" id="UP000807504">
    <property type="component" value="Unassembled WGS sequence"/>
</dbReference>
<dbReference type="Pfam" id="PF05127">
    <property type="entry name" value="NAT10_TcmA_helicase"/>
    <property type="match status" value="1"/>
</dbReference>
<feature type="binding site" evidence="10">
    <location>
        <position position="464"/>
    </location>
    <ligand>
        <name>ATP</name>
        <dbReference type="ChEBI" id="CHEBI:30616"/>
    </ligand>
</feature>
<sequence length="908" mass="102804">MVRKKLDNRIRVLIENCVTLHHRSLFVVVGEKARDSIPILHEMLSKAEVKARPTVLWCYKKDLGFSSNKKKQKRLKKAQAALSKQHLDENDSIEYFVASTNIRYCYYSETHSIMGQTFGMAILQDFEALTPNLLARTIETVEGGGMILLLLQTITSIKQLYTMSMDVHARYRTEAHQHIVCRFNERFILSLTKCSNCLFLDDQLNILPIQSNALSIKPVPAKSWDAPKTPEEQKLLDLKASLDGSQPMHVLVKKCKTLDQAEAVMKFIDSLSEKTLRSTVTLTSGRGRGKSAALGLAVAAAIAFKYPNIAVTSPHPENLKTFFQFLLEGLDALGYEKATDYEEVRSTNPEFNKAIIQVNVMRKIRQRVRYIQPSCTKLDSVELLVIDEAAAIPLPFVKALMGPYLIFLASTINGYEGTGRSLSLKLISQLRKQSSEKPVAGEVKSRKSLTGRVLHELTLNESIRYKKGDKIESWLNNMLCLNVIIPPITRTSNPTPEECKLCYVNRDTLFSYHKDAERFLQKLVAILVASHYKNSPNDLQMMSDAPAHHVFCLCAPPDEDAKKNALPEVLCVLQVCLEGKLTEQTVKHELSRGRRSAGDLIPWVISQEFAQEDFPSLSGARIVRIATHPDYQGKGYGLLALKLLQDFYEGKFYLNEPSTLIMDPVVYNDEEMMVDDVLEEKLESQASLPALFPPLNKIKPDILDYMGVSYGLSEELLRFWKKAQFMPVHLSYVPNQLTGEHSCIMLKQLAGKTTTSNWLSSFVTDFSWKTIETILWLNRLDAKLALSLVSHENHLDEYQGLSKLEVVKHLDEESLLNLKEFCSNSDYGLPIKDSVNVLSKFYFTRRFKDIDLNKNEEMVLMSYGILRKSFETVAHDLGMPLDTVKSEFMTGFKKIASCVVHICDDLET</sequence>
<evidence type="ECO:0000256" key="10">
    <source>
        <dbReference type="HAMAP-Rule" id="MF_03211"/>
    </source>
</evidence>
<keyword evidence="4 10" id="KW-0819">tRNA processing</keyword>
<evidence type="ECO:0000256" key="6">
    <source>
        <dbReference type="ARBA" id="ARBA00022840"/>
    </source>
</evidence>
<comment type="similarity">
    <text evidence="10">Belongs to the RNA cytidine acetyltransferase family. NAT10 subfamily.</text>
</comment>
<dbReference type="EMBL" id="JABXBU010002072">
    <property type="protein sequence ID" value="KAF8778747.1"/>
    <property type="molecule type" value="Genomic_DNA"/>
</dbReference>
<protein>
    <recommendedName>
        <fullName evidence="9 10">RNA cytidine acetyltransferase</fullName>
        <ecNumber evidence="10">2.3.1.-</ecNumber>
    </recommendedName>
    <alternativeName>
        <fullName evidence="10">18S rRNA cytosine acetyltransferase</fullName>
    </alternativeName>
</protein>
<comment type="subcellular location">
    <subcellularLocation>
        <location evidence="1 10">Nucleus</location>
        <location evidence="1 10">Nucleolus</location>
    </subcellularLocation>
</comment>
<dbReference type="Pfam" id="PF13725">
    <property type="entry name" value="tRNA_bind_2"/>
    <property type="match status" value="1"/>
</dbReference>
<dbReference type="GO" id="GO:0000049">
    <property type="term" value="F:tRNA binding"/>
    <property type="evidence" value="ECO:0007669"/>
    <property type="project" value="TreeGrafter"/>
</dbReference>
<keyword evidence="8 10" id="KW-0012">Acyltransferase</keyword>
<evidence type="ECO:0000256" key="4">
    <source>
        <dbReference type="ARBA" id="ARBA00022694"/>
    </source>
</evidence>
<comment type="caution">
    <text evidence="10">Lacks conserved residue(s) required for the propagation of feature annotation.</text>
</comment>